<organism evidence="1 2">
    <name type="scientific">Hyaloperonospora arabidopsidis (strain Emoy2)</name>
    <name type="common">Downy mildew agent</name>
    <name type="synonym">Peronospora arabidopsidis</name>
    <dbReference type="NCBI Taxonomy" id="559515"/>
    <lineage>
        <taxon>Eukaryota</taxon>
        <taxon>Sar</taxon>
        <taxon>Stramenopiles</taxon>
        <taxon>Oomycota</taxon>
        <taxon>Peronosporomycetes</taxon>
        <taxon>Peronosporales</taxon>
        <taxon>Peronosporaceae</taxon>
        <taxon>Hyaloperonospora</taxon>
    </lineage>
</organism>
<evidence type="ECO:0000313" key="1">
    <source>
        <dbReference type="EnsemblProtists" id="HpaP808571"/>
    </source>
</evidence>
<keyword evidence="2" id="KW-1185">Reference proteome</keyword>
<proteinExistence type="predicted"/>
<sequence>MECPTRTCLDFSFVCWNDSIIALDLSFIRSSYSQPPRYQDRLSRYQDRLLDTRILETTPTAIGRSKNVKDKAQDLEAAQVV</sequence>
<reference evidence="2" key="1">
    <citation type="journal article" date="2010" name="Science">
        <title>Signatures of adaptation to obligate biotrophy in the Hyaloperonospora arabidopsidis genome.</title>
        <authorList>
            <person name="Baxter L."/>
            <person name="Tripathy S."/>
            <person name="Ishaque N."/>
            <person name="Boot N."/>
            <person name="Cabral A."/>
            <person name="Kemen E."/>
            <person name="Thines M."/>
            <person name="Ah-Fong A."/>
            <person name="Anderson R."/>
            <person name="Badejoko W."/>
            <person name="Bittner-Eddy P."/>
            <person name="Boore J.L."/>
            <person name="Chibucos M.C."/>
            <person name="Coates M."/>
            <person name="Dehal P."/>
            <person name="Delehaunty K."/>
            <person name="Dong S."/>
            <person name="Downton P."/>
            <person name="Dumas B."/>
            <person name="Fabro G."/>
            <person name="Fronick C."/>
            <person name="Fuerstenberg S.I."/>
            <person name="Fulton L."/>
            <person name="Gaulin E."/>
            <person name="Govers F."/>
            <person name="Hughes L."/>
            <person name="Humphray S."/>
            <person name="Jiang R.H."/>
            <person name="Judelson H."/>
            <person name="Kamoun S."/>
            <person name="Kyung K."/>
            <person name="Meijer H."/>
            <person name="Minx P."/>
            <person name="Morris P."/>
            <person name="Nelson J."/>
            <person name="Phuntumart V."/>
            <person name="Qutob D."/>
            <person name="Rehmany A."/>
            <person name="Rougon-Cardoso A."/>
            <person name="Ryden P."/>
            <person name="Torto-Alalibo T."/>
            <person name="Studholme D."/>
            <person name="Wang Y."/>
            <person name="Win J."/>
            <person name="Wood J."/>
            <person name="Clifton S.W."/>
            <person name="Rogers J."/>
            <person name="Van den Ackerveken G."/>
            <person name="Jones J.D."/>
            <person name="McDowell J.M."/>
            <person name="Beynon J."/>
            <person name="Tyler B.M."/>
        </authorList>
    </citation>
    <scope>NUCLEOTIDE SEQUENCE [LARGE SCALE GENOMIC DNA]</scope>
    <source>
        <strain evidence="2">Emoy2</strain>
    </source>
</reference>
<evidence type="ECO:0000313" key="2">
    <source>
        <dbReference type="Proteomes" id="UP000011713"/>
    </source>
</evidence>
<dbReference type="VEuPathDB" id="FungiDB:HpaG808571"/>
<dbReference type="EMBL" id="JH598554">
    <property type="status" value="NOT_ANNOTATED_CDS"/>
    <property type="molecule type" value="Genomic_DNA"/>
</dbReference>
<dbReference type="AlphaFoldDB" id="M4BQ82"/>
<reference evidence="1" key="2">
    <citation type="submission" date="2015-06" db="UniProtKB">
        <authorList>
            <consortium name="EnsemblProtists"/>
        </authorList>
    </citation>
    <scope>IDENTIFICATION</scope>
    <source>
        <strain evidence="1">Emoy2</strain>
    </source>
</reference>
<dbReference type="InParanoid" id="M4BQ82"/>
<dbReference type="Proteomes" id="UP000011713">
    <property type="component" value="Unassembled WGS sequence"/>
</dbReference>
<dbReference type="EnsemblProtists" id="HpaT808571">
    <property type="protein sequence ID" value="HpaP808571"/>
    <property type="gene ID" value="HpaG808571"/>
</dbReference>
<dbReference type="HOGENOM" id="CLU_2578995_0_0_1"/>
<name>M4BQ82_HYAAE</name>
<accession>M4BQ82</accession>
<protein>
    <submittedName>
        <fullName evidence="1">Uncharacterized protein</fullName>
    </submittedName>
</protein>